<gene>
    <name evidence="2" type="ORF">Ctob_015746</name>
</gene>
<evidence type="ECO:0000313" key="2">
    <source>
        <dbReference type="EMBL" id="KOO53554.1"/>
    </source>
</evidence>
<dbReference type="Proteomes" id="UP000037460">
    <property type="component" value="Unassembled WGS sequence"/>
</dbReference>
<name>A0A0M0LR90_9EUKA</name>
<sequence>MMSKVGRASRYTSDEIDGGAEDSQTGLIGPGAYTPMRLKSGGMDTIELTVMEQGEFGFGTNASVTSGSFRTMFMQWLGIHAH</sequence>
<reference evidence="3" key="1">
    <citation type="journal article" date="2015" name="PLoS Genet.">
        <title>Genome Sequence and Transcriptome Analyses of Chrysochromulina tobin: Metabolic Tools for Enhanced Algal Fitness in the Prominent Order Prymnesiales (Haptophyceae).</title>
        <authorList>
            <person name="Hovde B.T."/>
            <person name="Deodato C.R."/>
            <person name="Hunsperger H.M."/>
            <person name="Ryken S.A."/>
            <person name="Yost W."/>
            <person name="Jha R.K."/>
            <person name="Patterson J."/>
            <person name="Monnat R.J. Jr."/>
            <person name="Barlow S.B."/>
            <person name="Starkenburg S.R."/>
            <person name="Cattolico R.A."/>
        </authorList>
    </citation>
    <scope>NUCLEOTIDE SEQUENCE</scope>
    <source>
        <strain evidence="3">CCMP291</strain>
    </source>
</reference>
<accession>A0A0M0LR90</accession>
<comment type="caution">
    <text evidence="2">The sequence shown here is derived from an EMBL/GenBank/DDBJ whole genome shotgun (WGS) entry which is preliminary data.</text>
</comment>
<feature type="region of interest" description="Disordered" evidence="1">
    <location>
        <begin position="1"/>
        <end position="31"/>
    </location>
</feature>
<evidence type="ECO:0000256" key="1">
    <source>
        <dbReference type="SAM" id="MobiDB-lite"/>
    </source>
</evidence>
<dbReference type="EMBL" id="JWZX01000179">
    <property type="protein sequence ID" value="KOO53554.1"/>
    <property type="molecule type" value="Genomic_DNA"/>
</dbReference>
<protein>
    <submittedName>
        <fullName evidence="2">Uncharacterized protein</fullName>
    </submittedName>
</protein>
<evidence type="ECO:0000313" key="3">
    <source>
        <dbReference type="Proteomes" id="UP000037460"/>
    </source>
</evidence>
<keyword evidence="3" id="KW-1185">Reference proteome</keyword>
<organism evidence="2 3">
    <name type="scientific">Chrysochromulina tobinii</name>
    <dbReference type="NCBI Taxonomy" id="1460289"/>
    <lineage>
        <taxon>Eukaryota</taxon>
        <taxon>Haptista</taxon>
        <taxon>Haptophyta</taxon>
        <taxon>Prymnesiophyceae</taxon>
        <taxon>Prymnesiales</taxon>
        <taxon>Chrysochromulinaceae</taxon>
        <taxon>Chrysochromulina</taxon>
    </lineage>
</organism>
<proteinExistence type="predicted"/>
<dbReference type="AlphaFoldDB" id="A0A0M0LR90"/>